<proteinExistence type="predicted"/>
<evidence type="ECO:0000313" key="3">
    <source>
        <dbReference type="EMBL" id="MED6108757.1"/>
    </source>
</evidence>
<keyword evidence="4" id="KW-1185">Reference proteome</keyword>
<evidence type="ECO:0000313" key="4">
    <source>
        <dbReference type="Proteomes" id="UP001341840"/>
    </source>
</evidence>
<feature type="domain" description="RRM" evidence="2">
    <location>
        <begin position="68"/>
        <end position="153"/>
    </location>
</feature>
<dbReference type="InterPro" id="IPR000504">
    <property type="entry name" value="RRM_dom"/>
</dbReference>
<comment type="caution">
    <text evidence="3">The sequence shown here is derived from an EMBL/GenBank/DDBJ whole genome shotgun (WGS) entry which is preliminary data.</text>
</comment>
<accession>A0ABU6QAR7</accession>
<dbReference type="InterPro" id="IPR012677">
    <property type="entry name" value="Nucleotide-bd_a/b_plait_sf"/>
</dbReference>
<dbReference type="InterPro" id="IPR035979">
    <property type="entry name" value="RBD_domain_sf"/>
</dbReference>
<organism evidence="3 4">
    <name type="scientific">Stylosanthes scabra</name>
    <dbReference type="NCBI Taxonomy" id="79078"/>
    <lineage>
        <taxon>Eukaryota</taxon>
        <taxon>Viridiplantae</taxon>
        <taxon>Streptophyta</taxon>
        <taxon>Embryophyta</taxon>
        <taxon>Tracheophyta</taxon>
        <taxon>Spermatophyta</taxon>
        <taxon>Magnoliopsida</taxon>
        <taxon>eudicotyledons</taxon>
        <taxon>Gunneridae</taxon>
        <taxon>Pentapetalae</taxon>
        <taxon>rosids</taxon>
        <taxon>fabids</taxon>
        <taxon>Fabales</taxon>
        <taxon>Fabaceae</taxon>
        <taxon>Papilionoideae</taxon>
        <taxon>50 kb inversion clade</taxon>
        <taxon>dalbergioids sensu lato</taxon>
        <taxon>Dalbergieae</taxon>
        <taxon>Pterocarpus clade</taxon>
        <taxon>Stylosanthes</taxon>
    </lineage>
</organism>
<evidence type="ECO:0000259" key="2">
    <source>
        <dbReference type="PROSITE" id="PS50102"/>
    </source>
</evidence>
<dbReference type="SMART" id="SM00360">
    <property type="entry name" value="RRM"/>
    <property type="match status" value="1"/>
</dbReference>
<reference evidence="3 4" key="1">
    <citation type="journal article" date="2023" name="Plants (Basel)">
        <title>Bridging the Gap: Combining Genomics and Transcriptomics Approaches to Understand Stylosanthes scabra, an Orphan Legume from the Brazilian Caatinga.</title>
        <authorList>
            <person name="Ferreira-Neto J.R.C."/>
            <person name="da Silva M.D."/>
            <person name="Binneck E."/>
            <person name="de Melo N.F."/>
            <person name="da Silva R.H."/>
            <person name="de Melo A.L.T.M."/>
            <person name="Pandolfi V."/>
            <person name="Bustamante F.O."/>
            <person name="Brasileiro-Vidal A.C."/>
            <person name="Benko-Iseppon A.M."/>
        </authorList>
    </citation>
    <scope>NUCLEOTIDE SEQUENCE [LARGE SCALE GENOMIC DNA]</scope>
    <source>
        <tissue evidence="3">Leaves</tissue>
    </source>
</reference>
<name>A0ABU6QAR7_9FABA</name>
<keyword evidence="1" id="KW-0694">RNA-binding</keyword>
<dbReference type="Gene3D" id="3.30.70.330">
    <property type="match status" value="1"/>
</dbReference>
<dbReference type="EMBL" id="JASCZI010000104">
    <property type="protein sequence ID" value="MED6108757.1"/>
    <property type="molecule type" value="Genomic_DNA"/>
</dbReference>
<dbReference type="Pfam" id="PF00076">
    <property type="entry name" value="RRM_1"/>
    <property type="match status" value="1"/>
</dbReference>
<evidence type="ECO:0000256" key="1">
    <source>
        <dbReference type="PROSITE-ProRule" id="PRU00176"/>
    </source>
</evidence>
<gene>
    <name evidence="3" type="ORF">PIB30_027167</name>
</gene>
<protein>
    <recommendedName>
        <fullName evidence="2">RRM domain-containing protein</fullName>
    </recommendedName>
</protein>
<sequence length="240" mass="27726">MKEGWERENQRASEGNTNGVWRVIARRRQSNHWRQGQKPIQQQAWIQRTSTRPRDLQKGSKWNEEETFNIFADNLPEDATLEWLWKVFGKTGKVVDIYLSRKIRRANTLKFAFIRYRSREEVETTIDHLDGWLVWGCDAPARGGDFRVAWSLCLSSRLPRVTRCHRYNPAVTRTSCALAKYGASDLCPEMTNSIGSPLSPGQTCCHQIPKHLYHAVVANLVRSWNCHYASKGVGRITLRV</sequence>
<dbReference type="Proteomes" id="UP001341840">
    <property type="component" value="Unassembled WGS sequence"/>
</dbReference>
<dbReference type="PROSITE" id="PS50102">
    <property type="entry name" value="RRM"/>
    <property type="match status" value="1"/>
</dbReference>
<dbReference type="SUPFAM" id="SSF54928">
    <property type="entry name" value="RNA-binding domain, RBD"/>
    <property type="match status" value="1"/>
</dbReference>